<dbReference type="OrthoDB" id="9763076at2"/>
<dbReference type="Proteomes" id="UP000215002">
    <property type="component" value="Chromosome"/>
</dbReference>
<dbReference type="Gene3D" id="3.40.50.410">
    <property type="entry name" value="von Willebrand factor, type A domain"/>
    <property type="match status" value="1"/>
</dbReference>
<evidence type="ECO:0000313" key="3">
    <source>
        <dbReference type="Proteomes" id="UP000215002"/>
    </source>
</evidence>
<evidence type="ECO:0000313" key="2">
    <source>
        <dbReference type="EMBL" id="ASU35719.1"/>
    </source>
</evidence>
<organism evidence="2 3">
    <name type="scientific">Mucilaginibacter xinganensis</name>
    <dbReference type="NCBI Taxonomy" id="1234841"/>
    <lineage>
        <taxon>Bacteria</taxon>
        <taxon>Pseudomonadati</taxon>
        <taxon>Bacteroidota</taxon>
        <taxon>Sphingobacteriia</taxon>
        <taxon>Sphingobacteriales</taxon>
        <taxon>Sphingobacteriaceae</taxon>
        <taxon>Mucilaginibacter</taxon>
    </lineage>
</organism>
<feature type="transmembrane region" description="Helical" evidence="1">
    <location>
        <begin position="12"/>
        <end position="32"/>
    </location>
</feature>
<dbReference type="PANTHER" id="PTHR37947">
    <property type="entry name" value="BLL2462 PROTEIN"/>
    <property type="match status" value="1"/>
</dbReference>
<reference evidence="2 3" key="1">
    <citation type="submission" date="2017-08" db="EMBL/GenBank/DDBJ databases">
        <title>Complete genome sequence of Mucilaginibacter sp. strain BJC16-A31.</title>
        <authorList>
            <consortium name="Henan University of Science and Technology"/>
            <person name="You X."/>
        </authorList>
    </citation>
    <scope>NUCLEOTIDE SEQUENCE [LARGE SCALE GENOMIC DNA]</scope>
    <source>
        <strain evidence="2 3">BJC16-A31</strain>
    </source>
</reference>
<sequence length="709" mass="78520">MLFLFSITWGTVSGWWVPACAVAGLLYAWLFYRQPVNLSNKFRYGLFAIRAIAVTIIALLLVSPLVKSVSYNPQKPLVLVLQDNSQSIKMFRTPGEAKVSPTGGDLAGAQTENVVVDQLSALKEQLGDRYDVQEFHFDRDLGNGLSKSFTGKQTNLSNALHQLNDRFVNQNIGALVIATDGLYNQGSDPQYEARNFKNSIYTIALGDTVAKRDLLIGNVNYNKTALLGNDFEVEVLAEAYQSKGENIHLTITEDGRQVSSQDIPVTSNSFQKQVTLKLNARKKGLRRFNISIAPVKNEVSAANNSETIYVDVLDARQKVLLLFEAPHPDISVIRQSIENNKNYEVKATVVSEMAAIKPADYNLVILYQLSAASNSAIQNLLKSKVPLWYVVGAQTDLGNFNNNQKVVKISAGRMEMQEVFAQPATDFAAFTLSDSSRRKISALPPLLAPYGSYGSTPAGGTLLKQRIGAVETTYPLLCFGDEAGKRTGILTGEGLWRWQLAEYQAYGSHHALEELFSQAVQYLTANANRQRFIVYTPKHVFDEGENILINAELYNDALELVNTPDVRIELKNAAGKTYSFLFSRNDKSYQLDAGTLPVGEYTYAANTKNGTKSFTAAGQLTVKPLNLESRQSAANHQLLNTISKQSGGQMLQPAQVGQLAGLIQKNDNIKTVVYEDKHYSDVIDVKWIFVVIVLLLSLEWFLRKREGEI</sequence>
<accession>A0A223P0P6</accession>
<dbReference type="RefSeq" id="WP_094571853.1">
    <property type="nucleotide sequence ID" value="NZ_CP022743.1"/>
</dbReference>
<gene>
    <name evidence="2" type="ORF">MuYL_3834</name>
</gene>
<dbReference type="PANTHER" id="PTHR37947:SF1">
    <property type="entry name" value="BLL2462 PROTEIN"/>
    <property type="match status" value="1"/>
</dbReference>
<name>A0A223P0P6_9SPHI</name>
<dbReference type="InterPro" id="IPR036465">
    <property type="entry name" value="vWFA_dom_sf"/>
</dbReference>
<dbReference type="EMBL" id="CP022743">
    <property type="protein sequence ID" value="ASU35719.1"/>
    <property type="molecule type" value="Genomic_DNA"/>
</dbReference>
<dbReference type="AlphaFoldDB" id="A0A223P0P6"/>
<evidence type="ECO:0008006" key="4">
    <source>
        <dbReference type="Google" id="ProtNLM"/>
    </source>
</evidence>
<dbReference type="KEGG" id="muc:MuYL_3834"/>
<keyword evidence="1" id="KW-0812">Transmembrane</keyword>
<keyword evidence="1" id="KW-1133">Transmembrane helix</keyword>
<proteinExistence type="predicted"/>
<protein>
    <recommendedName>
        <fullName evidence="4">VWA domain-containing protein</fullName>
    </recommendedName>
</protein>
<keyword evidence="3" id="KW-1185">Reference proteome</keyword>
<feature type="transmembrane region" description="Helical" evidence="1">
    <location>
        <begin position="44"/>
        <end position="66"/>
    </location>
</feature>
<evidence type="ECO:0000256" key="1">
    <source>
        <dbReference type="SAM" id="Phobius"/>
    </source>
</evidence>
<keyword evidence="1" id="KW-0472">Membrane</keyword>